<comment type="similarity">
    <text evidence="7">Belongs to the RecR family.</text>
</comment>
<evidence type="ECO:0000256" key="3">
    <source>
        <dbReference type="ARBA" id="ARBA00022771"/>
    </source>
</evidence>
<name>H3KF33_9BURK</name>
<keyword evidence="4 7" id="KW-0862">Zinc</keyword>
<sequence>MTVRLSASLEHLIEALAELPGLGPKSAQRAAFHLLDKDAARLARLSEAVTEAKTKLKRCRSCRTYCEGDVCPVCADERRDRGLLCVVESVPDQMALDASLAWPGLYFILSGRLSPMEDRGPEEVGLTDLIARVEEGLREDNLREVVVATSYTPEGDATAYYVIEALKKRAPDLRVTRLARGLPSGIEIEYTDLSTLAGAVYDRREP</sequence>
<dbReference type="NCBIfam" id="TIGR00615">
    <property type="entry name" value="recR"/>
    <property type="match status" value="1"/>
</dbReference>
<dbReference type="Gene3D" id="1.10.8.420">
    <property type="entry name" value="RecR Domain 1"/>
    <property type="match status" value="1"/>
</dbReference>
<proteinExistence type="inferred from homology"/>
<dbReference type="Pfam" id="PF13662">
    <property type="entry name" value="Toprim_4"/>
    <property type="match status" value="1"/>
</dbReference>
<comment type="function">
    <text evidence="7">May play a role in DNA repair. It seems to be involved in an RecBC-independent recombinational process of DNA repair. It may act with RecF and RecO.</text>
</comment>
<dbReference type="STRING" id="762967.HMPREF9440_01350"/>
<dbReference type="Proteomes" id="UP000004956">
    <property type="component" value="Unassembled WGS sequence"/>
</dbReference>
<evidence type="ECO:0000313" key="10">
    <source>
        <dbReference type="Proteomes" id="UP000004956"/>
    </source>
</evidence>
<dbReference type="GO" id="GO:0003677">
    <property type="term" value="F:DNA binding"/>
    <property type="evidence" value="ECO:0007669"/>
    <property type="project" value="UniProtKB-UniRule"/>
</dbReference>
<dbReference type="PROSITE" id="PS50880">
    <property type="entry name" value="TOPRIM"/>
    <property type="match status" value="1"/>
</dbReference>
<keyword evidence="6 7" id="KW-0234">DNA repair</keyword>
<dbReference type="InterPro" id="IPR034137">
    <property type="entry name" value="TOPRIM_RecR"/>
</dbReference>
<evidence type="ECO:0000256" key="7">
    <source>
        <dbReference type="HAMAP-Rule" id="MF_00017"/>
    </source>
</evidence>
<reference evidence="9 10" key="1">
    <citation type="submission" date="2011-11" db="EMBL/GenBank/DDBJ databases">
        <authorList>
            <person name="Weinstock G."/>
            <person name="Sodergren E."/>
            <person name="Clifton S."/>
            <person name="Fulton L."/>
            <person name="Fulton B."/>
            <person name="Courtney L."/>
            <person name="Fronick C."/>
            <person name="Harrison M."/>
            <person name="Strong C."/>
            <person name="Farmer C."/>
            <person name="Delahaunty K."/>
            <person name="Markovic C."/>
            <person name="Hall O."/>
            <person name="Minx P."/>
            <person name="Tomlinson C."/>
            <person name="Mitreva M."/>
            <person name="Hou S."/>
            <person name="Chen J."/>
            <person name="Wollam A."/>
            <person name="Pepin K.H."/>
            <person name="Johnson M."/>
            <person name="Bhonagiri V."/>
            <person name="Zhang X."/>
            <person name="Suruliraj S."/>
            <person name="Warren W."/>
            <person name="Chinwalla A."/>
            <person name="Mardis E.R."/>
            <person name="Wilson R.K."/>
        </authorList>
    </citation>
    <scope>NUCLEOTIDE SEQUENCE [LARGE SCALE GENOMIC DNA]</scope>
    <source>
        <strain evidence="9 10">YIT 11816</strain>
    </source>
</reference>
<dbReference type="Pfam" id="PF02132">
    <property type="entry name" value="RecR_ZnF"/>
    <property type="match status" value="1"/>
</dbReference>
<feature type="zinc finger region" description="C4-type" evidence="7">
    <location>
        <begin position="59"/>
        <end position="74"/>
    </location>
</feature>
<evidence type="ECO:0000256" key="6">
    <source>
        <dbReference type="ARBA" id="ARBA00023204"/>
    </source>
</evidence>
<dbReference type="InterPro" id="IPR000093">
    <property type="entry name" value="DNA_Rcmb_RecR"/>
</dbReference>
<dbReference type="HOGENOM" id="CLU_060739_1_1_4"/>
<evidence type="ECO:0000256" key="5">
    <source>
        <dbReference type="ARBA" id="ARBA00023172"/>
    </source>
</evidence>
<dbReference type="InterPro" id="IPR023627">
    <property type="entry name" value="Rcmb_RecR"/>
</dbReference>
<evidence type="ECO:0000256" key="2">
    <source>
        <dbReference type="ARBA" id="ARBA00022763"/>
    </source>
</evidence>
<keyword evidence="10" id="KW-1185">Reference proteome</keyword>
<dbReference type="InterPro" id="IPR015967">
    <property type="entry name" value="Rcmb_RecR_Znf"/>
</dbReference>
<dbReference type="GO" id="GO:0006310">
    <property type="term" value="P:DNA recombination"/>
    <property type="evidence" value="ECO:0007669"/>
    <property type="project" value="UniProtKB-UniRule"/>
</dbReference>
<dbReference type="EMBL" id="AFBQ01000187">
    <property type="protein sequence ID" value="EHY31277.1"/>
    <property type="molecule type" value="Genomic_DNA"/>
</dbReference>
<feature type="domain" description="Toprim" evidence="8">
    <location>
        <begin position="82"/>
        <end position="183"/>
    </location>
</feature>
<protein>
    <recommendedName>
        <fullName evidence="7">Recombination protein RecR</fullName>
    </recommendedName>
</protein>
<dbReference type="Gene3D" id="3.40.1360.10">
    <property type="match status" value="1"/>
</dbReference>
<dbReference type="OrthoDB" id="9802672at2"/>
<dbReference type="GO" id="GO:0006281">
    <property type="term" value="P:DNA repair"/>
    <property type="evidence" value="ECO:0007669"/>
    <property type="project" value="UniProtKB-UniRule"/>
</dbReference>
<dbReference type="Pfam" id="PF21175">
    <property type="entry name" value="RecR_C"/>
    <property type="match status" value="1"/>
</dbReference>
<dbReference type="RefSeq" id="WP_008542260.1">
    <property type="nucleotide sequence ID" value="NZ_JH604961.1"/>
</dbReference>
<gene>
    <name evidence="7" type="primary">recR</name>
    <name evidence="9" type="ORF">HMPREF9440_01350</name>
</gene>
<dbReference type="PANTHER" id="PTHR30446:SF0">
    <property type="entry name" value="RECOMBINATION PROTEIN RECR"/>
    <property type="match status" value="1"/>
</dbReference>
<keyword evidence="5 7" id="KW-0233">DNA recombination</keyword>
<dbReference type="CDD" id="cd01025">
    <property type="entry name" value="TOPRIM_recR"/>
    <property type="match status" value="1"/>
</dbReference>
<evidence type="ECO:0000259" key="8">
    <source>
        <dbReference type="PROSITE" id="PS50880"/>
    </source>
</evidence>
<keyword evidence="2 7" id="KW-0227">DNA damage</keyword>
<dbReference type="PANTHER" id="PTHR30446">
    <property type="entry name" value="RECOMBINATION PROTEIN RECR"/>
    <property type="match status" value="1"/>
</dbReference>
<dbReference type="SUPFAM" id="SSF111304">
    <property type="entry name" value="Recombination protein RecR"/>
    <property type="match status" value="1"/>
</dbReference>
<evidence type="ECO:0000313" key="9">
    <source>
        <dbReference type="EMBL" id="EHY31277.1"/>
    </source>
</evidence>
<keyword evidence="3 7" id="KW-0863">Zinc-finger</keyword>
<dbReference type="HAMAP" id="MF_00017">
    <property type="entry name" value="RecR"/>
    <property type="match status" value="1"/>
</dbReference>
<evidence type="ECO:0000256" key="1">
    <source>
        <dbReference type="ARBA" id="ARBA00022723"/>
    </source>
</evidence>
<accession>H3KF33</accession>
<dbReference type="Pfam" id="PF21176">
    <property type="entry name" value="RecR_HhH"/>
    <property type="match status" value="1"/>
</dbReference>
<keyword evidence="1 7" id="KW-0479">Metal-binding</keyword>
<comment type="caution">
    <text evidence="9">The sequence shown here is derived from an EMBL/GenBank/DDBJ whole genome shotgun (WGS) entry which is preliminary data.</text>
</comment>
<dbReference type="PROSITE" id="PS01300">
    <property type="entry name" value="RECR"/>
    <property type="match status" value="1"/>
</dbReference>
<dbReference type="InterPro" id="IPR006171">
    <property type="entry name" value="TOPRIM_dom"/>
</dbReference>
<dbReference type="AlphaFoldDB" id="H3KF33"/>
<organism evidence="9 10">
    <name type="scientific">Sutterella parvirubra YIT 11816</name>
    <dbReference type="NCBI Taxonomy" id="762967"/>
    <lineage>
        <taxon>Bacteria</taxon>
        <taxon>Pseudomonadati</taxon>
        <taxon>Pseudomonadota</taxon>
        <taxon>Betaproteobacteria</taxon>
        <taxon>Burkholderiales</taxon>
        <taxon>Sutterellaceae</taxon>
        <taxon>Sutterella</taxon>
    </lineage>
</organism>
<dbReference type="GO" id="GO:0008270">
    <property type="term" value="F:zinc ion binding"/>
    <property type="evidence" value="ECO:0007669"/>
    <property type="project" value="UniProtKB-KW"/>
</dbReference>
<dbReference type="PATRIC" id="fig|762967.3.peg.1060"/>
<evidence type="ECO:0000256" key="4">
    <source>
        <dbReference type="ARBA" id="ARBA00022833"/>
    </source>
</evidence>